<gene>
    <name evidence="2" type="ORF">EHS25_008280</name>
</gene>
<evidence type="ECO:0000256" key="1">
    <source>
        <dbReference type="SAM" id="MobiDB-lite"/>
    </source>
</evidence>
<keyword evidence="3" id="KW-1185">Reference proteome</keyword>
<evidence type="ECO:0000313" key="2">
    <source>
        <dbReference type="EMBL" id="RSH92834.1"/>
    </source>
</evidence>
<feature type="compositionally biased region" description="Basic and acidic residues" evidence="1">
    <location>
        <begin position="172"/>
        <end position="184"/>
    </location>
</feature>
<organism evidence="2 3">
    <name type="scientific">Saitozyma podzolica</name>
    <dbReference type="NCBI Taxonomy" id="1890683"/>
    <lineage>
        <taxon>Eukaryota</taxon>
        <taxon>Fungi</taxon>
        <taxon>Dikarya</taxon>
        <taxon>Basidiomycota</taxon>
        <taxon>Agaricomycotina</taxon>
        <taxon>Tremellomycetes</taxon>
        <taxon>Tremellales</taxon>
        <taxon>Trimorphomycetaceae</taxon>
        <taxon>Saitozyma</taxon>
    </lineage>
</organism>
<reference evidence="2 3" key="1">
    <citation type="submission" date="2018-11" db="EMBL/GenBank/DDBJ databases">
        <title>Genome sequence of Saitozyma podzolica DSM 27192.</title>
        <authorList>
            <person name="Aliyu H."/>
            <person name="Gorte O."/>
            <person name="Ochsenreither K."/>
        </authorList>
    </citation>
    <scope>NUCLEOTIDE SEQUENCE [LARGE SCALE GENOMIC DNA]</scope>
    <source>
        <strain evidence="2 3">DSM 27192</strain>
    </source>
</reference>
<feature type="region of interest" description="Disordered" evidence="1">
    <location>
        <begin position="140"/>
        <end position="231"/>
    </location>
</feature>
<proteinExistence type="predicted"/>
<protein>
    <submittedName>
        <fullName evidence="2">Uncharacterized protein</fullName>
    </submittedName>
</protein>
<comment type="caution">
    <text evidence="2">The sequence shown here is derived from an EMBL/GenBank/DDBJ whole genome shotgun (WGS) entry which is preliminary data.</text>
</comment>
<accession>A0A427YP00</accession>
<name>A0A427YP00_9TREE</name>
<dbReference type="EMBL" id="RSCD01000005">
    <property type="protein sequence ID" value="RSH92834.1"/>
    <property type="molecule type" value="Genomic_DNA"/>
</dbReference>
<sequence>MSAAGSSSAAADTSDPSAQSDFVFFCIPNIDFDGETDTATPRLDLQVISAMRRDDAGDVDLERRRAIMNEVQASMKSLIAESFRSFAATMDSQFTEDTQFLFLVSLMDQWPTIEATAKSNHEGVNFSVTLMQGEAFASDFESEAEDNGGPSGTGPSGEMASVAEDSEEVPTDEGKGEQRAKDLTEESPLQPDERPQESTDTSGVEAINVGSNSDSEDKPTYKGKGKAVAED</sequence>
<dbReference type="AlphaFoldDB" id="A0A427YP00"/>
<dbReference type="OrthoDB" id="10519030at2759"/>
<dbReference type="Proteomes" id="UP000279259">
    <property type="component" value="Unassembled WGS sequence"/>
</dbReference>
<evidence type="ECO:0000313" key="3">
    <source>
        <dbReference type="Proteomes" id="UP000279259"/>
    </source>
</evidence>